<evidence type="ECO:0000259" key="7">
    <source>
        <dbReference type="Pfam" id="PF13193"/>
    </source>
</evidence>
<dbReference type="Proteomes" id="UP000199412">
    <property type="component" value="Unassembled WGS sequence"/>
</dbReference>
<feature type="domain" description="AMP-dependent synthetase/ligase" evidence="6">
    <location>
        <begin position="8"/>
        <end position="369"/>
    </location>
</feature>
<protein>
    <recommendedName>
        <fullName evidence="5">3-methylmercaptopropionyl-CoA ligase</fullName>
        <ecNumber evidence="4">6.2.1.44</ecNumber>
    </recommendedName>
</protein>
<dbReference type="PROSITE" id="PS00455">
    <property type="entry name" value="AMP_BINDING"/>
    <property type="match status" value="1"/>
</dbReference>
<dbReference type="PRINTS" id="PR00154">
    <property type="entry name" value="AMPBINDING"/>
</dbReference>
<dbReference type="GO" id="GO:0016878">
    <property type="term" value="F:acid-thiol ligase activity"/>
    <property type="evidence" value="ECO:0007669"/>
    <property type="project" value="UniProtKB-ARBA"/>
</dbReference>
<comment type="catalytic activity">
    <reaction evidence="3">
        <text>3-(methylsulfanyl)propanoate + ATP + CoA = 3-(methylsulfanyl)propanoyl-CoA + AMP + diphosphate</text>
        <dbReference type="Rhea" id="RHEA:43052"/>
        <dbReference type="ChEBI" id="CHEBI:30616"/>
        <dbReference type="ChEBI" id="CHEBI:33019"/>
        <dbReference type="ChEBI" id="CHEBI:49016"/>
        <dbReference type="ChEBI" id="CHEBI:57287"/>
        <dbReference type="ChEBI" id="CHEBI:82815"/>
        <dbReference type="ChEBI" id="CHEBI:456215"/>
        <dbReference type="EC" id="6.2.1.44"/>
    </reaction>
    <physiologicalReaction direction="left-to-right" evidence="3">
        <dbReference type="Rhea" id="RHEA:43053"/>
    </physiologicalReaction>
</comment>
<evidence type="ECO:0000313" key="9">
    <source>
        <dbReference type="Proteomes" id="UP000199412"/>
    </source>
</evidence>
<dbReference type="EMBL" id="FNAP01000004">
    <property type="protein sequence ID" value="SDE18298.1"/>
    <property type="molecule type" value="Genomic_DNA"/>
</dbReference>
<feature type="domain" description="AMP-binding enzyme C-terminal" evidence="7">
    <location>
        <begin position="419"/>
        <end position="494"/>
    </location>
</feature>
<evidence type="ECO:0000256" key="5">
    <source>
        <dbReference type="ARBA" id="ARBA00067668"/>
    </source>
</evidence>
<dbReference type="Pfam" id="PF13193">
    <property type="entry name" value="AMP-binding_C"/>
    <property type="match status" value="1"/>
</dbReference>
<dbReference type="Pfam" id="PF00501">
    <property type="entry name" value="AMP-binding"/>
    <property type="match status" value="1"/>
</dbReference>
<evidence type="ECO:0000256" key="1">
    <source>
        <dbReference type="ARBA" id="ARBA00006432"/>
    </source>
</evidence>
<dbReference type="PANTHER" id="PTHR43767">
    <property type="entry name" value="LONG-CHAIN-FATTY-ACID--COA LIGASE"/>
    <property type="match status" value="1"/>
</dbReference>
<dbReference type="Gene3D" id="3.30.300.30">
    <property type="match status" value="1"/>
</dbReference>
<evidence type="ECO:0000256" key="4">
    <source>
        <dbReference type="ARBA" id="ARBA00066616"/>
    </source>
</evidence>
<evidence type="ECO:0000313" key="8">
    <source>
        <dbReference type="EMBL" id="SDE18298.1"/>
    </source>
</evidence>
<dbReference type="RefSeq" id="WP_092784318.1">
    <property type="nucleotide sequence ID" value="NZ_FNAP01000004.1"/>
</dbReference>
<dbReference type="InterPro" id="IPR000873">
    <property type="entry name" value="AMP-dep_synth/lig_dom"/>
</dbReference>
<dbReference type="EC" id="6.2.1.44" evidence="4"/>
<dbReference type="InterPro" id="IPR042099">
    <property type="entry name" value="ANL_N_sf"/>
</dbReference>
<dbReference type="InterPro" id="IPR020459">
    <property type="entry name" value="AMP-binding"/>
</dbReference>
<comment type="similarity">
    <text evidence="1">Belongs to the ATP-dependent AMP-binding enzyme family.</text>
</comment>
<gene>
    <name evidence="8" type="ORF">SAMN05421720_10490</name>
</gene>
<keyword evidence="9" id="KW-1185">Reference proteome</keyword>
<reference evidence="8 9" key="1">
    <citation type="submission" date="2016-10" db="EMBL/GenBank/DDBJ databases">
        <authorList>
            <person name="de Groot N.N."/>
        </authorList>
    </citation>
    <scope>NUCLEOTIDE SEQUENCE [LARGE SCALE GENOMIC DNA]</scope>
    <source>
        <strain evidence="8 9">ATCC 700224</strain>
    </source>
</reference>
<evidence type="ECO:0000256" key="3">
    <source>
        <dbReference type="ARBA" id="ARBA00051915"/>
    </source>
</evidence>
<dbReference type="FunFam" id="3.30.300.30:FF:000008">
    <property type="entry name" value="2,3-dihydroxybenzoate-AMP ligase"/>
    <property type="match status" value="1"/>
</dbReference>
<organism evidence="8 9">
    <name type="scientific">Rhodospira trueperi</name>
    <dbReference type="NCBI Taxonomy" id="69960"/>
    <lineage>
        <taxon>Bacteria</taxon>
        <taxon>Pseudomonadati</taxon>
        <taxon>Pseudomonadota</taxon>
        <taxon>Alphaproteobacteria</taxon>
        <taxon>Rhodospirillales</taxon>
        <taxon>Rhodospirillaceae</taxon>
        <taxon>Rhodospira</taxon>
    </lineage>
</organism>
<dbReference type="PANTHER" id="PTHR43767:SF1">
    <property type="entry name" value="NONRIBOSOMAL PEPTIDE SYNTHASE PES1 (EUROFUNG)-RELATED"/>
    <property type="match status" value="1"/>
</dbReference>
<evidence type="ECO:0000259" key="6">
    <source>
        <dbReference type="Pfam" id="PF00501"/>
    </source>
</evidence>
<evidence type="ECO:0000256" key="2">
    <source>
        <dbReference type="ARBA" id="ARBA00022598"/>
    </source>
</evidence>
<dbReference type="InterPro" id="IPR045851">
    <property type="entry name" value="AMP-bd_C_sf"/>
</dbReference>
<dbReference type="InterPro" id="IPR020845">
    <property type="entry name" value="AMP-binding_CS"/>
</dbReference>
<sequence length="507" mass="54888">MNIATLLWRTVRLRPGAPALMTGERVEADYATFAARAGALAAALRDRFGVAPGDRVGVFMKNRTEYLEALYGVWWAGAVAVPINAKLHAREAAWILDNAGAALCLVSDDVGAPLAQAAPSVRLLSADARTEWQVLTGGEPLDRPEPRADDDLAWLFYTSGTTGRPKGVMLSGLNLMVMTLCYPLDVDPVTPEDAALYAAPLSHGAGLYNFVHVRAGARHVVPPSGGFEPAEILNLAPRLERVSFFAAPTMVRRLVDAAKARGGTGEGIRTVVYGGGPMYVSDIEEAVTVMGPRFVQIYGQGESPMTITALPRELVADRSHPRWRERLGSVGTAQSCVELRIADAEGRPLPDGEVGEILVRGPQLMRGYWANEDATTKTLRDGWLWTGDLGRLDADGFLTLTDRSKDVIISGGTNIYPREVEEVLLTHPAVHEVAVVGRPDPEWGEVVVAFVVSASGAEWDPAALDQHCTDQMARFKRPKAYHRLDALPKNNYGKVVKGDLRARLKDG</sequence>
<dbReference type="OrthoDB" id="9803968at2"/>
<keyword evidence="2" id="KW-0436">Ligase</keyword>
<dbReference type="InterPro" id="IPR050237">
    <property type="entry name" value="ATP-dep_AMP-bd_enzyme"/>
</dbReference>
<accession>A0A1G7ATV3</accession>
<proteinExistence type="inferred from homology"/>
<name>A0A1G7ATV3_9PROT</name>
<dbReference type="STRING" id="69960.SAMN05421720_10490"/>
<dbReference type="AlphaFoldDB" id="A0A1G7ATV3"/>
<dbReference type="Gene3D" id="3.40.50.12780">
    <property type="entry name" value="N-terminal domain of ligase-like"/>
    <property type="match status" value="1"/>
</dbReference>
<dbReference type="InterPro" id="IPR025110">
    <property type="entry name" value="AMP-bd_C"/>
</dbReference>
<dbReference type="SUPFAM" id="SSF56801">
    <property type="entry name" value="Acetyl-CoA synthetase-like"/>
    <property type="match status" value="1"/>
</dbReference>